<evidence type="ECO:0000259" key="1">
    <source>
        <dbReference type="Pfam" id="PF01494"/>
    </source>
</evidence>
<organism evidence="2 3">
    <name type="scientific">Gangjinia marincola</name>
    <dbReference type="NCBI Taxonomy" id="578463"/>
    <lineage>
        <taxon>Bacteria</taxon>
        <taxon>Pseudomonadati</taxon>
        <taxon>Bacteroidota</taxon>
        <taxon>Flavobacteriia</taxon>
        <taxon>Flavobacteriales</taxon>
        <taxon>Flavobacteriaceae</taxon>
        <taxon>Gangjinia</taxon>
    </lineage>
</organism>
<evidence type="ECO:0000313" key="2">
    <source>
        <dbReference type="EMBL" id="GAA0871682.1"/>
    </source>
</evidence>
<feature type="domain" description="FAD-binding" evidence="1">
    <location>
        <begin position="5"/>
        <end position="295"/>
    </location>
</feature>
<keyword evidence="3" id="KW-1185">Reference proteome</keyword>
<dbReference type="Pfam" id="PF01494">
    <property type="entry name" value="FAD_binding_3"/>
    <property type="match status" value="1"/>
</dbReference>
<dbReference type="InterPro" id="IPR002938">
    <property type="entry name" value="FAD-bd"/>
</dbReference>
<dbReference type="SUPFAM" id="SSF51905">
    <property type="entry name" value="FAD/NAD(P)-binding domain"/>
    <property type="match status" value="1"/>
</dbReference>
<name>A0ABN1MEY9_9FLAO</name>
<dbReference type="RefSeq" id="WP_343764272.1">
    <property type="nucleotide sequence ID" value="NZ_BAAAFG010000005.1"/>
</dbReference>
<dbReference type="Gene3D" id="3.50.50.60">
    <property type="entry name" value="FAD/NAD(P)-binding domain"/>
    <property type="match status" value="1"/>
</dbReference>
<protein>
    <recommendedName>
        <fullName evidence="1">FAD-binding domain-containing protein</fullName>
    </recommendedName>
</protein>
<accession>A0ABN1MEY9</accession>
<dbReference type="InterPro" id="IPR050407">
    <property type="entry name" value="Geranylgeranyl_reductase"/>
</dbReference>
<proteinExistence type="predicted"/>
<dbReference type="Proteomes" id="UP001500507">
    <property type="component" value="Unassembled WGS sequence"/>
</dbReference>
<sequence>MQNFTQINIVGGGLAGLTAAIHLAKNKANVTVFEKQQYPFHRVCGEYVSNEVLPYLDSLGVDVIALNAQPIYELKVSSESGNTMTSKLPMGGFGLSRYAFDNALYEHAKKLGVKFVHEEVTMVHHNDAGFTIKTKQGGTYSSLFAIGSYGKRSILDKTLNRDLTKDKSSWIGVKAHYTHPDFPDHQVGLHNFSGGYCGLSKTETGAINACYLVSYESFKQHKNVEEFEKKVMMKNPHLKKFFGEAEMIFKSPKTIAQISFEEKSPVEHDMLMCGDAARLIHPLVGNGMAMAIHSAKIASELILESLACDYHKSNLTNNIYMFKWNKAFRRRLQTSRFLQKVLLSKTLSGFAINGMTKIPGAFSKLVQLTHGKPILT</sequence>
<comment type="caution">
    <text evidence="2">The sequence shown here is derived from an EMBL/GenBank/DDBJ whole genome shotgun (WGS) entry which is preliminary data.</text>
</comment>
<dbReference type="PANTHER" id="PTHR42685">
    <property type="entry name" value="GERANYLGERANYL DIPHOSPHATE REDUCTASE"/>
    <property type="match status" value="1"/>
</dbReference>
<dbReference type="InterPro" id="IPR036188">
    <property type="entry name" value="FAD/NAD-bd_sf"/>
</dbReference>
<gene>
    <name evidence="2" type="ORF">GCM10009117_08280</name>
</gene>
<dbReference type="PANTHER" id="PTHR42685:SF22">
    <property type="entry name" value="CONDITIONED MEDIUM FACTOR RECEPTOR 1"/>
    <property type="match status" value="1"/>
</dbReference>
<dbReference type="EMBL" id="BAAAFG010000005">
    <property type="protein sequence ID" value="GAA0871682.1"/>
    <property type="molecule type" value="Genomic_DNA"/>
</dbReference>
<evidence type="ECO:0000313" key="3">
    <source>
        <dbReference type="Proteomes" id="UP001500507"/>
    </source>
</evidence>
<reference evidence="2 3" key="1">
    <citation type="journal article" date="2019" name="Int. J. Syst. Evol. Microbiol.">
        <title>The Global Catalogue of Microorganisms (GCM) 10K type strain sequencing project: providing services to taxonomists for standard genome sequencing and annotation.</title>
        <authorList>
            <consortium name="The Broad Institute Genomics Platform"/>
            <consortium name="The Broad Institute Genome Sequencing Center for Infectious Disease"/>
            <person name="Wu L."/>
            <person name="Ma J."/>
        </authorList>
    </citation>
    <scope>NUCLEOTIDE SEQUENCE [LARGE SCALE GENOMIC DNA]</scope>
    <source>
        <strain evidence="2 3">JCM 16082</strain>
    </source>
</reference>
<dbReference type="PRINTS" id="PR00420">
    <property type="entry name" value="RNGMNOXGNASE"/>
</dbReference>